<evidence type="ECO:0000256" key="3">
    <source>
        <dbReference type="ARBA" id="ARBA00022989"/>
    </source>
</evidence>
<organism evidence="7 8">
    <name type="scientific">Malaciobacter marinus</name>
    <dbReference type="NCBI Taxonomy" id="505249"/>
    <lineage>
        <taxon>Bacteria</taxon>
        <taxon>Pseudomonadati</taxon>
        <taxon>Campylobacterota</taxon>
        <taxon>Epsilonproteobacteria</taxon>
        <taxon>Campylobacterales</taxon>
        <taxon>Arcobacteraceae</taxon>
        <taxon>Malaciobacter</taxon>
    </lineage>
</organism>
<dbReference type="InterPro" id="IPR037185">
    <property type="entry name" value="EmrE-like"/>
</dbReference>
<evidence type="ECO:0000256" key="5">
    <source>
        <dbReference type="SAM" id="Phobius"/>
    </source>
</evidence>
<dbReference type="Pfam" id="PF00892">
    <property type="entry name" value="EamA"/>
    <property type="match status" value="2"/>
</dbReference>
<feature type="transmembrane region" description="Helical" evidence="5">
    <location>
        <begin position="216"/>
        <end position="236"/>
    </location>
</feature>
<feature type="domain" description="EamA" evidence="6">
    <location>
        <begin position="16"/>
        <end position="146"/>
    </location>
</feature>
<sequence>MSEKNSILQKIKLIDKGVLFMLLSALISALNGAVAKVLSNSMHPIEIVFYRNFLGILILLYSFKKVNVLIDKSKLHLLFLRGFFGSLAMLLFFYTIATIPLGEAVVLNKTSPFFVTILAYYLMKESIGLNTFFALIIGFLGIVFVMKPFGVEISIEHIMGVLGGFFSAAAYATIKKIKDIYDARVIMLSFMGVGIIIPIGFFLFSSYVEFKIYTDIYIWLLIFFMAIISTASQWFLTRAYSLSKASIIGVISYTNIPFAIGFGVMLGDSLPDIYTFLGIILIIIGGVLVSKKGKK</sequence>
<feature type="transmembrane region" description="Helical" evidence="5">
    <location>
        <begin position="273"/>
        <end position="290"/>
    </location>
</feature>
<evidence type="ECO:0000256" key="1">
    <source>
        <dbReference type="ARBA" id="ARBA00004141"/>
    </source>
</evidence>
<dbReference type="PANTHER" id="PTHR22911:SF6">
    <property type="entry name" value="SOLUTE CARRIER FAMILY 35 MEMBER G1"/>
    <property type="match status" value="1"/>
</dbReference>
<feature type="transmembrane region" description="Helical" evidence="5">
    <location>
        <begin position="45"/>
        <end position="63"/>
    </location>
</feature>
<dbReference type="SUPFAM" id="SSF103481">
    <property type="entry name" value="Multidrug resistance efflux transporter EmrE"/>
    <property type="match status" value="2"/>
</dbReference>
<dbReference type="AlphaFoldDB" id="A0A347TLH5"/>
<keyword evidence="4 5" id="KW-0472">Membrane</keyword>
<dbReference type="InterPro" id="IPR000620">
    <property type="entry name" value="EamA_dom"/>
</dbReference>
<evidence type="ECO:0000313" key="8">
    <source>
        <dbReference type="Proteomes" id="UP000264693"/>
    </source>
</evidence>
<dbReference type="PANTHER" id="PTHR22911">
    <property type="entry name" value="ACYL-MALONYL CONDENSING ENZYME-RELATED"/>
    <property type="match status" value="1"/>
</dbReference>
<dbReference type="Proteomes" id="UP000264693">
    <property type="component" value="Chromosome"/>
</dbReference>
<keyword evidence="2 5" id="KW-0812">Transmembrane</keyword>
<evidence type="ECO:0000256" key="2">
    <source>
        <dbReference type="ARBA" id="ARBA00022692"/>
    </source>
</evidence>
<gene>
    <name evidence="7" type="ORF">AMRN_1722</name>
</gene>
<feature type="domain" description="EamA" evidence="6">
    <location>
        <begin position="157"/>
        <end position="290"/>
    </location>
</feature>
<feature type="transmembrane region" description="Helical" evidence="5">
    <location>
        <begin position="129"/>
        <end position="149"/>
    </location>
</feature>
<evidence type="ECO:0000256" key="4">
    <source>
        <dbReference type="ARBA" id="ARBA00023136"/>
    </source>
</evidence>
<reference evidence="7 8" key="1">
    <citation type="submission" date="2018-08" db="EMBL/GenBank/DDBJ databases">
        <title>Complete genome of the Arcobacter marinus type strain JCM 15502.</title>
        <authorList>
            <person name="Miller W.G."/>
            <person name="Yee E."/>
            <person name="Huynh S."/>
            <person name="Parker C.T."/>
        </authorList>
    </citation>
    <scope>NUCLEOTIDE SEQUENCE [LARGE SCALE GENOMIC DNA]</scope>
    <source>
        <strain evidence="7 8">JCM 15502</strain>
    </source>
</reference>
<accession>A0A347TLH5</accession>
<feature type="transmembrane region" description="Helical" evidence="5">
    <location>
        <begin position="185"/>
        <end position="204"/>
    </location>
</feature>
<dbReference type="KEGG" id="amar:AMRN_1722"/>
<comment type="subcellular location">
    <subcellularLocation>
        <location evidence="1">Membrane</location>
        <topology evidence="1">Multi-pass membrane protein</topology>
    </subcellularLocation>
</comment>
<evidence type="ECO:0000313" key="7">
    <source>
        <dbReference type="EMBL" id="AXX87453.1"/>
    </source>
</evidence>
<dbReference type="RefSeq" id="WP_228150784.1">
    <property type="nucleotide sequence ID" value="NZ_CP032101.1"/>
</dbReference>
<dbReference type="GO" id="GO:0016020">
    <property type="term" value="C:membrane"/>
    <property type="evidence" value="ECO:0007669"/>
    <property type="project" value="UniProtKB-SubCell"/>
</dbReference>
<keyword evidence="3 5" id="KW-1133">Transmembrane helix</keyword>
<dbReference type="EMBL" id="CP032101">
    <property type="protein sequence ID" value="AXX87453.1"/>
    <property type="molecule type" value="Genomic_DNA"/>
</dbReference>
<evidence type="ECO:0000259" key="6">
    <source>
        <dbReference type="Pfam" id="PF00892"/>
    </source>
</evidence>
<name>A0A347TLH5_9BACT</name>
<proteinExistence type="predicted"/>
<feature type="transmembrane region" description="Helical" evidence="5">
    <location>
        <begin position="75"/>
        <end position="99"/>
    </location>
</feature>
<feature type="transmembrane region" description="Helical" evidence="5">
    <location>
        <begin position="248"/>
        <end position="267"/>
    </location>
</feature>
<feature type="transmembrane region" description="Helical" evidence="5">
    <location>
        <begin position="155"/>
        <end position="173"/>
    </location>
</feature>
<feature type="transmembrane region" description="Helical" evidence="5">
    <location>
        <begin position="105"/>
        <end position="122"/>
    </location>
</feature>
<protein>
    <submittedName>
        <fullName evidence="7">EamA/RhaT family transporter, type 1</fullName>
    </submittedName>
</protein>